<evidence type="ECO:0000313" key="3">
    <source>
        <dbReference type="Proteomes" id="UP000676885"/>
    </source>
</evidence>
<reference evidence="2 3" key="1">
    <citation type="submission" date="2021-05" db="EMBL/GenBank/DDBJ databases">
        <title>Novel species in genus Arthrobacter.</title>
        <authorList>
            <person name="Zhang G."/>
        </authorList>
    </citation>
    <scope>NUCLEOTIDE SEQUENCE [LARGE SCALE GENOMIC DNA]</scope>
    <source>
        <strain evidence="3">zg-ZUI227</strain>
    </source>
</reference>
<evidence type="ECO:0000313" key="2">
    <source>
        <dbReference type="EMBL" id="QWC10320.1"/>
    </source>
</evidence>
<feature type="coiled-coil region" evidence="1">
    <location>
        <begin position="111"/>
        <end position="142"/>
    </location>
</feature>
<dbReference type="Proteomes" id="UP000676885">
    <property type="component" value="Chromosome"/>
</dbReference>
<gene>
    <name evidence="2" type="ORF">KKR91_01300</name>
</gene>
<dbReference type="EMBL" id="CP076022">
    <property type="protein sequence ID" value="QWC10320.1"/>
    <property type="molecule type" value="Genomic_DNA"/>
</dbReference>
<keyword evidence="1" id="KW-0175">Coiled coil</keyword>
<evidence type="ECO:0000256" key="1">
    <source>
        <dbReference type="SAM" id="Coils"/>
    </source>
</evidence>
<proteinExistence type="predicted"/>
<sequence length="174" mass="19055">MSDYIYKNSTDRLEINSAAMREDECFMAVIEKGTSAGIFIPNADVPTVALELLNAAGQESVLVPKAYEEVEQLGDEITCGSGPEAAHARMAMNPNWLRNGAANMIALAEYIESAATREAAEKAEAEAAEKKLQERRDALLRDFRAGGAWDYTSELAQLAIDRIIELEDKLASRD</sequence>
<organism evidence="2 3">
    <name type="scientific">Arthrobacter jiangjiafuii</name>
    <dbReference type="NCBI Taxonomy" id="2817475"/>
    <lineage>
        <taxon>Bacteria</taxon>
        <taxon>Bacillati</taxon>
        <taxon>Actinomycetota</taxon>
        <taxon>Actinomycetes</taxon>
        <taxon>Micrococcales</taxon>
        <taxon>Micrococcaceae</taxon>
        <taxon>Arthrobacter</taxon>
    </lineage>
</organism>
<dbReference type="RefSeq" id="WP_210231488.1">
    <property type="nucleotide sequence ID" value="NZ_CP076022.1"/>
</dbReference>
<accession>A0A975M5P7</accession>
<protein>
    <submittedName>
        <fullName evidence="2">Uncharacterized protein</fullName>
    </submittedName>
</protein>
<keyword evidence="3" id="KW-1185">Reference proteome</keyword>
<dbReference type="KEGG" id="ajg:KKR91_01300"/>
<dbReference type="AlphaFoldDB" id="A0A975M5P7"/>
<name>A0A975M5P7_9MICC</name>